<organism evidence="1 2">
    <name type="scientific">Klebsiella pasteurii</name>
    <dbReference type="NCBI Taxonomy" id="2587529"/>
    <lineage>
        <taxon>Bacteria</taxon>
        <taxon>Pseudomonadati</taxon>
        <taxon>Pseudomonadota</taxon>
        <taxon>Gammaproteobacteria</taxon>
        <taxon>Enterobacterales</taxon>
        <taxon>Enterobacteriaceae</taxon>
        <taxon>Klebsiella/Raoultella group</taxon>
        <taxon>Klebsiella</taxon>
    </lineage>
</organism>
<gene>
    <name evidence="1" type="ORF">SB6410_03678</name>
</gene>
<name>A0A9Q9S9V3_9ENTR</name>
<evidence type="ECO:0000313" key="1">
    <source>
        <dbReference type="EMBL" id="VUS84649.1"/>
    </source>
</evidence>
<dbReference type="AlphaFoldDB" id="A0A9Q9S9V3"/>
<protein>
    <submittedName>
        <fullName evidence="1">Uncharacterized protein</fullName>
    </submittedName>
</protein>
<dbReference type="RefSeq" id="WP_142445942.1">
    <property type="nucleotide sequence ID" value="NZ_CABGGO010000028.1"/>
</dbReference>
<sequence>MMAFKKGVTVYFTDEGKYEEFLKNHEASGKTKSKFVLDHINHKNENHKAVNATSRLMGGFYSFYPLTDYYDTSFSLLSDMPLGLFGESKLKKQLLKSVDEYIRKDFLERLSKGEGGYFGGCYHLIKTKITLMYARNKIDGIECISGTCLCRYGVVTINEPLLRKYDGLYDFTKINYQKYINIFMSPKKNKQLALVLEPTLPDDMVGGFFISVYPEGKSYPRDFSECGFEEYPELPYAKVKISGVSEHQNINRIAYKELSRIDGGAVHMAKKTKIK</sequence>
<accession>A0A9Q9S9V3</accession>
<evidence type="ECO:0000313" key="2">
    <source>
        <dbReference type="Proteomes" id="UP000318567"/>
    </source>
</evidence>
<reference evidence="1 2" key="1">
    <citation type="submission" date="2019-07" db="EMBL/GenBank/DDBJ databases">
        <authorList>
            <person name="Brisse S."/>
            <person name="Rodrigues C."/>
            <person name="Thorpe H."/>
        </authorList>
    </citation>
    <scope>NUCLEOTIDE SEQUENCE [LARGE SCALE GENOMIC DNA]</scope>
    <source>
        <strain evidence="1">SB6410</strain>
    </source>
</reference>
<proteinExistence type="predicted"/>
<comment type="caution">
    <text evidence="1">The sequence shown here is derived from an EMBL/GenBank/DDBJ whole genome shotgun (WGS) entry which is preliminary data.</text>
</comment>
<dbReference type="Proteomes" id="UP000318567">
    <property type="component" value="Unassembled WGS sequence"/>
</dbReference>
<dbReference type="EMBL" id="CABGGO010000028">
    <property type="protein sequence ID" value="VUS84649.1"/>
    <property type="molecule type" value="Genomic_DNA"/>
</dbReference>